<evidence type="ECO:0000256" key="1">
    <source>
        <dbReference type="ARBA" id="ARBA00022553"/>
    </source>
</evidence>
<evidence type="ECO:0000256" key="5">
    <source>
        <dbReference type="ARBA" id="ARBA00023125"/>
    </source>
</evidence>
<dbReference type="InterPro" id="IPR001789">
    <property type="entry name" value="Sig_transdc_resp-reg_receiver"/>
</dbReference>
<evidence type="ECO:0000256" key="6">
    <source>
        <dbReference type="ARBA" id="ARBA00023163"/>
    </source>
</evidence>
<dbReference type="Pfam" id="PF00158">
    <property type="entry name" value="Sigma54_activat"/>
    <property type="match status" value="1"/>
</dbReference>
<dbReference type="InterPro" id="IPR002078">
    <property type="entry name" value="Sigma_54_int"/>
</dbReference>
<dbReference type="Gene3D" id="1.10.8.60">
    <property type="match status" value="1"/>
</dbReference>
<proteinExistence type="predicted"/>
<feature type="domain" description="Sigma-54 factor interaction" evidence="8">
    <location>
        <begin position="139"/>
        <end position="368"/>
    </location>
</feature>
<evidence type="ECO:0000256" key="2">
    <source>
        <dbReference type="ARBA" id="ARBA00022741"/>
    </source>
</evidence>
<dbReference type="InterPro" id="IPR025943">
    <property type="entry name" value="Sigma_54_int_dom_ATP-bd_2"/>
</dbReference>
<dbReference type="InterPro" id="IPR009057">
    <property type="entry name" value="Homeodomain-like_sf"/>
</dbReference>
<keyword evidence="5" id="KW-0238">DNA-binding</keyword>
<evidence type="ECO:0000256" key="4">
    <source>
        <dbReference type="ARBA" id="ARBA00023015"/>
    </source>
</evidence>
<dbReference type="Pfam" id="PF25601">
    <property type="entry name" value="AAA_lid_14"/>
    <property type="match status" value="1"/>
</dbReference>
<dbReference type="PROSITE" id="PS00676">
    <property type="entry name" value="SIGMA54_INTERACT_2"/>
    <property type="match status" value="1"/>
</dbReference>
<dbReference type="GO" id="GO:0000160">
    <property type="term" value="P:phosphorelay signal transduction system"/>
    <property type="evidence" value="ECO:0007669"/>
    <property type="project" value="InterPro"/>
</dbReference>
<evidence type="ECO:0000313" key="11">
    <source>
        <dbReference type="Proteomes" id="UP001221217"/>
    </source>
</evidence>
<dbReference type="Pfam" id="PF02954">
    <property type="entry name" value="HTH_8"/>
    <property type="match status" value="1"/>
</dbReference>
<evidence type="ECO:0000259" key="8">
    <source>
        <dbReference type="PROSITE" id="PS50045"/>
    </source>
</evidence>
<dbReference type="SUPFAM" id="SSF52172">
    <property type="entry name" value="CheY-like"/>
    <property type="match status" value="1"/>
</dbReference>
<dbReference type="SMART" id="SM00448">
    <property type="entry name" value="REC"/>
    <property type="match status" value="1"/>
</dbReference>
<dbReference type="InterPro" id="IPR025944">
    <property type="entry name" value="Sigma_54_int_dom_CS"/>
</dbReference>
<evidence type="ECO:0000313" key="10">
    <source>
        <dbReference type="EMBL" id="MDC7226074.1"/>
    </source>
</evidence>
<dbReference type="Proteomes" id="UP001221217">
    <property type="component" value="Unassembled WGS sequence"/>
</dbReference>
<accession>A0AAJ1IDA8</accession>
<keyword evidence="6" id="KW-0804">Transcription</keyword>
<name>A0AAJ1IDA8_9SPIO</name>
<dbReference type="PRINTS" id="PR01590">
    <property type="entry name" value="HTHFIS"/>
</dbReference>
<dbReference type="InterPro" id="IPR058031">
    <property type="entry name" value="AAA_lid_NorR"/>
</dbReference>
<gene>
    <name evidence="10" type="ORF">PQJ61_04845</name>
</gene>
<comment type="caution">
    <text evidence="10">The sequence shown here is derived from an EMBL/GenBank/DDBJ whole genome shotgun (WGS) entry which is preliminary data.</text>
</comment>
<reference evidence="10 11" key="1">
    <citation type="submission" date="2022-12" db="EMBL/GenBank/DDBJ databases">
        <title>Metagenome assembled genome from gulf of manar.</title>
        <authorList>
            <person name="Kohli P."/>
            <person name="Pk S."/>
            <person name="Venkata Ramana C."/>
            <person name="Sasikala C."/>
        </authorList>
    </citation>
    <scope>NUCLEOTIDE SEQUENCE [LARGE SCALE GENOMIC DNA]</scope>
    <source>
        <strain evidence="10">JB008</strain>
    </source>
</reference>
<feature type="domain" description="Response regulatory" evidence="9">
    <location>
        <begin position="3"/>
        <end position="117"/>
    </location>
</feature>
<dbReference type="InterPro" id="IPR003593">
    <property type="entry name" value="AAA+_ATPase"/>
</dbReference>
<sequence length="457" mass="51472">MANILVIDDEPGIRSVLRDIFEDESYNVFDAGDGIRGLEMLESEIIHLVVLDVWLPNIGGIDVLKKIKEDYPEIEVIIISGHANIDLAVKAVKLGAFDFLEKPLSLDKILTLARNATAMNALKTENKKLKSSVISEETMIGESEPIRLIKQTINQSAGSDAKILITGDNGTGKELVARDIHRKSQRNTKPFIEVNCAAIPDTLIESELFGHEKGAFTGALSQRRGKFESADGGTLFLDEVADMSLSAQAKVLRVIQEMRFERVGSEETRKVDVRIIAATNKDIHQEIADGNFREDLYFRLNVVPIHVPPLSDRRGDIPLLIEYFIQEMHKTENITASEFSPEAIDMLIDYSWPGNVRELKNFIERVTIMSEEDVISVETASKFLGSSEEKQEKIINPLIEKFSDMKLSEARDEFERMLLLQKLEENEYNITRAAQSLGIYPSNLHGKIKKFDIEIKK</sequence>
<dbReference type="PROSITE" id="PS50110">
    <property type="entry name" value="RESPONSE_REGULATORY"/>
    <property type="match status" value="1"/>
</dbReference>
<evidence type="ECO:0000256" key="7">
    <source>
        <dbReference type="PROSITE-ProRule" id="PRU00169"/>
    </source>
</evidence>
<dbReference type="Gene3D" id="1.10.10.60">
    <property type="entry name" value="Homeodomain-like"/>
    <property type="match status" value="1"/>
</dbReference>
<dbReference type="GO" id="GO:0006355">
    <property type="term" value="P:regulation of DNA-templated transcription"/>
    <property type="evidence" value="ECO:0007669"/>
    <property type="project" value="InterPro"/>
</dbReference>
<dbReference type="Gene3D" id="3.40.50.300">
    <property type="entry name" value="P-loop containing nucleotide triphosphate hydrolases"/>
    <property type="match status" value="1"/>
</dbReference>
<dbReference type="FunFam" id="3.40.50.300:FF:000006">
    <property type="entry name" value="DNA-binding transcriptional regulator NtrC"/>
    <property type="match status" value="1"/>
</dbReference>
<dbReference type="SMART" id="SM00382">
    <property type="entry name" value="AAA"/>
    <property type="match status" value="1"/>
</dbReference>
<dbReference type="EMBL" id="JAQQAL010000011">
    <property type="protein sequence ID" value="MDC7226074.1"/>
    <property type="molecule type" value="Genomic_DNA"/>
</dbReference>
<protein>
    <submittedName>
        <fullName evidence="10">Sigma-54 dependent transcriptional regulator</fullName>
    </submittedName>
</protein>
<dbReference type="SUPFAM" id="SSF46689">
    <property type="entry name" value="Homeodomain-like"/>
    <property type="match status" value="1"/>
</dbReference>
<dbReference type="InterPro" id="IPR027417">
    <property type="entry name" value="P-loop_NTPase"/>
</dbReference>
<evidence type="ECO:0000256" key="3">
    <source>
        <dbReference type="ARBA" id="ARBA00022840"/>
    </source>
</evidence>
<dbReference type="GO" id="GO:0005524">
    <property type="term" value="F:ATP binding"/>
    <property type="evidence" value="ECO:0007669"/>
    <property type="project" value="UniProtKB-KW"/>
</dbReference>
<dbReference type="PANTHER" id="PTHR32071:SF17">
    <property type="entry name" value="TRANSCRIPTIONAL REGULATOR (NTRC FAMILY)"/>
    <property type="match status" value="1"/>
</dbReference>
<dbReference type="InterPro" id="IPR002197">
    <property type="entry name" value="HTH_Fis"/>
</dbReference>
<dbReference type="PROSITE" id="PS00688">
    <property type="entry name" value="SIGMA54_INTERACT_3"/>
    <property type="match status" value="1"/>
</dbReference>
<dbReference type="CDD" id="cd00009">
    <property type="entry name" value="AAA"/>
    <property type="match status" value="1"/>
</dbReference>
<keyword evidence="4" id="KW-0805">Transcription regulation</keyword>
<dbReference type="PROSITE" id="PS50045">
    <property type="entry name" value="SIGMA54_INTERACT_4"/>
    <property type="match status" value="1"/>
</dbReference>
<dbReference type="GO" id="GO:0043565">
    <property type="term" value="F:sequence-specific DNA binding"/>
    <property type="evidence" value="ECO:0007669"/>
    <property type="project" value="InterPro"/>
</dbReference>
<dbReference type="AlphaFoldDB" id="A0AAJ1IDA8"/>
<dbReference type="SUPFAM" id="SSF52540">
    <property type="entry name" value="P-loop containing nucleoside triphosphate hydrolases"/>
    <property type="match status" value="1"/>
</dbReference>
<organism evidence="10 11">
    <name type="scientific">Candidatus Thalassospirochaeta sargassi</name>
    <dbReference type="NCBI Taxonomy" id="3119039"/>
    <lineage>
        <taxon>Bacteria</taxon>
        <taxon>Pseudomonadati</taxon>
        <taxon>Spirochaetota</taxon>
        <taxon>Spirochaetia</taxon>
        <taxon>Spirochaetales</taxon>
        <taxon>Spirochaetaceae</taxon>
        <taxon>Candidatus Thalassospirochaeta</taxon>
    </lineage>
</organism>
<dbReference type="InterPro" id="IPR011006">
    <property type="entry name" value="CheY-like_superfamily"/>
</dbReference>
<evidence type="ECO:0000259" key="9">
    <source>
        <dbReference type="PROSITE" id="PS50110"/>
    </source>
</evidence>
<keyword evidence="3" id="KW-0067">ATP-binding</keyword>
<dbReference type="Gene3D" id="3.40.50.2300">
    <property type="match status" value="1"/>
</dbReference>
<dbReference type="Pfam" id="PF00072">
    <property type="entry name" value="Response_reg"/>
    <property type="match status" value="1"/>
</dbReference>
<dbReference type="PANTHER" id="PTHR32071">
    <property type="entry name" value="TRANSCRIPTIONAL REGULATORY PROTEIN"/>
    <property type="match status" value="1"/>
</dbReference>
<keyword evidence="2" id="KW-0547">Nucleotide-binding</keyword>
<feature type="modified residue" description="4-aspartylphosphate" evidence="7">
    <location>
        <position position="52"/>
    </location>
</feature>
<keyword evidence="1 7" id="KW-0597">Phosphoprotein</keyword>